<gene>
    <name evidence="2" type="ORF">RFI_39528</name>
</gene>
<feature type="non-terminal residue" evidence="2">
    <location>
        <position position="123"/>
    </location>
</feature>
<keyword evidence="3" id="KW-1185">Reference proteome</keyword>
<comment type="caution">
    <text evidence="2">The sequence shown here is derived from an EMBL/GenBank/DDBJ whole genome shotgun (WGS) entry which is preliminary data.</text>
</comment>
<reference evidence="2 3" key="1">
    <citation type="journal article" date="2013" name="Curr. Biol.">
        <title>The Genome of the Foraminiferan Reticulomyxa filosa.</title>
        <authorList>
            <person name="Glockner G."/>
            <person name="Hulsmann N."/>
            <person name="Schleicher M."/>
            <person name="Noegel A.A."/>
            <person name="Eichinger L."/>
            <person name="Gallinger C."/>
            <person name="Pawlowski J."/>
            <person name="Sierra R."/>
            <person name="Euteneuer U."/>
            <person name="Pillet L."/>
            <person name="Moustafa A."/>
            <person name="Platzer M."/>
            <person name="Groth M."/>
            <person name="Szafranski K."/>
            <person name="Schliwa M."/>
        </authorList>
    </citation>
    <scope>NUCLEOTIDE SEQUENCE [LARGE SCALE GENOMIC DNA]</scope>
</reference>
<sequence length="123" mass="14260">LIASIQKSAKTITALKKKKKKKKKRGEKKKKKKKKKKKGEKKLGEKKFRVIASVCIENKTYKVTLTWLSLKLLKDKVKELIITNQHKPKDTEFDFTISDANGQPIDNFSKLRTVFETNPVNFL</sequence>
<protein>
    <submittedName>
        <fullName evidence="2">Uncharacterized protein</fullName>
    </submittedName>
</protein>
<feature type="region of interest" description="Disordered" evidence="1">
    <location>
        <begin position="13"/>
        <end position="42"/>
    </location>
</feature>
<organism evidence="2 3">
    <name type="scientific">Reticulomyxa filosa</name>
    <dbReference type="NCBI Taxonomy" id="46433"/>
    <lineage>
        <taxon>Eukaryota</taxon>
        <taxon>Sar</taxon>
        <taxon>Rhizaria</taxon>
        <taxon>Retaria</taxon>
        <taxon>Foraminifera</taxon>
        <taxon>Monothalamids</taxon>
        <taxon>Reticulomyxidae</taxon>
        <taxon>Reticulomyxa</taxon>
    </lineage>
</organism>
<dbReference type="EMBL" id="ASPP01047990">
    <property type="protein sequence ID" value="ETN97994.1"/>
    <property type="molecule type" value="Genomic_DNA"/>
</dbReference>
<dbReference type="Proteomes" id="UP000023152">
    <property type="component" value="Unassembled WGS sequence"/>
</dbReference>
<evidence type="ECO:0000313" key="3">
    <source>
        <dbReference type="Proteomes" id="UP000023152"/>
    </source>
</evidence>
<evidence type="ECO:0000313" key="2">
    <source>
        <dbReference type="EMBL" id="ETN97994.1"/>
    </source>
</evidence>
<dbReference type="AlphaFoldDB" id="X6LB93"/>
<accession>X6LB93</accession>
<feature type="non-terminal residue" evidence="2">
    <location>
        <position position="1"/>
    </location>
</feature>
<proteinExistence type="predicted"/>
<name>X6LB93_RETFI</name>
<evidence type="ECO:0000256" key="1">
    <source>
        <dbReference type="SAM" id="MobiDB-lite"/>
    </source>
</evidence>
<feature type="compositionally biased region" description="Basic residues" evidence="1">
    <location>
        <begin position="15"/>
        <end position="40"/>
    </location>
</feature>